<comment type="caution">
    <text evidence="1">The sequence shown here is derived from an EMBL/GenBank/DDBJ whole genome shotgun (WGS) entry which is preliminary data.</text>
</comment>
<dbReference type="Proteomes" id="UP000541444">
    <property type="component" value="Unassembled WGS sequence"/>
</dbReference>
<organism evidence="1 2">
    <name type="scientific">Kingdonia uniflora</name>
    <dbReference type="NCBI Taxonomy" id="39325"/>
    <lineage>
        <taxon>Eukaryota</taxon>
        <taxon>Viridiplantae</taxon>
        <taxon>Streptophyta</taxon>
        <taxon>Embryophyta</taxon>
        <taxon>Tracheophyta</taxon>
        <taxon>Spermatophyta</taxon>
        <taxon>Magnoliopsida</taxon>
        <taxon>Ranunculales</taxon>
        <taxon>Circaeasteraceae</taxon>
        <taxon>Kingdonia</taxon>
    </lineage>
</organism>
<feature type="non-terminal residue" evidence="1">
    <location>
        <position position="1"/>
    </location>
</feature>
<evidence type="ECO:0000313" key="1">
    <source>
        <dbReference type="EMBL" id="KAF6141222.1"/>
    </source>
</evidence>
<reference evidence="1 2" key="1">
    <citation type="journal article" date="2020" name="IScience">
        <title>Genome Sequencing of the Endangered Kingdonia uniflora (Circaeasteraceae, Ranunculales) Reveals Potential Mechanisms of Evolutionary Specialization.</title>
        <authorList>
            <person name="Sun Y."/>
            <person name="Deng T."/>
            <person name="Zhang A."/>
            <person name="Moore M.J."/>
            <person name="Landis J.B."/>
            <person name="Lin N."/>
            <person name="Zhang H."/>
            <person name="Zhang X."/>
            <person name="Huang J."/>
            <person name="Zhang X."/>
            <person name="Sun H."/>
            <person name="Wang H."/>
        </authorList>
    </citation>
    <scope>NUCLEOTIDE SEQUENCE [LARGE SCALE GENOMIC DNA]</scope>
    <source>
        <strain evidence="1">TB1705</strain>
        <tissue evidence="1">Leaf</tissue>
    </source>
</reference>
<evidence type="ECO:0000313" key="2">
    <source>
        <dbReference type="Proteomes" id="UP000541444"/>
    </source>
</evidence>
<name>A0A7J7LF78_9MAGN</name>
<protein>
    <submittedName>
        <fullName evidence="1">Uncharacterized protein</fullName>
    </submittedName>
</protein>
<gene>
    <name evidence="1" type="ORF">GIB67_024306</name>
</gene>
<accession>A0A7J7LF78</accession>
<dbReference type="AlphaFoldDB" id="A0A7J7LF78"/>
<dbReference type="EMBL" id="JACGCM010002329">
    <property type="protein sequence ID" value="KAF6141222.1"/>
    <property type="molecule type" value="Genomic_DNA"/>
</dbReference>
<sequence>MSLGPFYFPRKREQMSAHATFTCLPRTSRQRIGHGDQQFWPTCIIIWVQHLEMMGGNLHVVPRYLSRRYLHISQSLLGSLRRLTLTHTSTVLVGN</sequence>
<proteinExistence type="predicted"/>
<keyword evidence="2" id="KW-1185">Reference proteome</keyword>